<dbReference type="HOGENOM" id="CLU_168239_1_1_5"/>
<feature type="transmembrane region" description="Helical" evidence="1">
    <location>
        <begin position="69"/>
        <end position="92"/>
    </location>
</feature>
<accession>V5SH72</accession>
<keyword evidence="1" id="KW-0812">Transmembrane</keyword>
<dbReference type="OrthoDB" id="7679120at2"/>
<gene>
    <name evidence="2" type="ORF">W911_01525</name>
</gene>
<keyword evidence="1" id="KW-1133">Transmembrane helix</keyword>
<evidence type="ECO:0000256" key="1">
    <source>
        <dbReference type="SAM" id="Phobius"/>
    </source>
</evidence>
<dbReference type="AlphaFoldDB" id="V5SH72"/>
<dbReference type="EMBL" id="CP006912">
    <property type="protein sequence ID" value="AHB49832.1"/>
    <property type="molecule type" value="Genomic_DNA"/>
</dbReference>
<evidence type="ECO:0000313" key="2">
    <source>
        <dbReference type="EMBL" id="AHB49832.1"/>
    </source>
</evidence>
<evidence type="ECO:0000313" key="3">
    <source>
        <dbReference type="Proteomes" id="UP000018542"/>
    </source>
</evidence>
<organism evidence="2 3">
    <name type="scientific">Hyphomicrobium nitrativorans NL23</name>
    <dbReference type="NCBI Taxonomy" id="1029756"/>
    <lineage>
        <taxon>Bacteria</taxon>
        <taxon>Pseudomonadati</taxon>
        <taxon>Pseudomonadota</taxon>
        <taxon>Alphaproteobacteria</taxon>
        <taxon>Hyphomicrobiales</taxon>
        <taxon>Hyphomicrobiaceae</taxon>
        <taxon>Hyphomicrobium</taxon>
    </lineage>
</organism>
<dbReference type="RefSeq" id="WP_023785741.1">
    <property type="nucleotide sequence ID" value="NC_022997.1"/>
</dbReference>
<dbReference type="Proteomes" id="UP000018542">
    <property type="component" value="Chromosome"/>
</dbReference>
<proteinExistence type="predicted"/>
<reference evidence="2 3" key="1">
    <citation type="journal article" date="2014" name="Genome Announc.">
        <title>Complete Genome Sequence of Hyphomicrobium nitrativorans Strain NL23, a Denitrifying Bacterium Isolated from Biofilm of a Methanol-Fed Denitrification System Treating Seawater at the Montreal Biodome.</title>
        <authorList>
            <person name="Martineau C."/>
            <person name="Villeneuve C."/>
            <person name="Mauffrey F."/>
            <person name="Villemur R."/>
        </authorList>
    </citation>
    <scope>NUCLEOTIDE SEQUENCE [LARGE SCALE GENOMIC DNA]</scope>
    <source>
        <strain evidence="2">NL23</strain>
    </source>
</reference>
<protein>
    <submittedName>
        <fullName evidence="2">Uncharacterized protein</fullName>
    </submittedName>
</protein>
<keyword evidence="1" id="KW-0472">Membrane</keyword>
<keyword evidence="3" id="KW-1185">Reference proteome</keyword>
<dbReference type="PATRIC" id="fig|1029756.8.peg.324"/>
<sequence length="104" mass="10923">MAVFRFLAAVFLLIATIALVVDATPWVYGAGPLKATSLGGHWQELGATSYEAAKSGLSGLVGSWLWDGAIGPLLAIPTFIAFGALALLSGYAGRRRKTVRVFVN</sequence>
<name>V5SH72_9HYPH</name>
<dbReference type="KEGG" id="hni:W911_01525"/>